<keyword evidence="4 6" id="KW-0694">RNA-binding</keyword>
<keyword evidence="3" id="KW-0677">Repeat</keyword>
<evidence type="ECO:0000313" key="10">
    <source>
        <dbReference type="Proteomes" id="UP000230002"/>
    </source>
</evidence>
<dbReference type="GO" id="GO:0006397">
    <property type="term" value="P:mRNA processing"/>
    <property type="evidence" value="ECO:0007669"/>
    <property type="project" value="UniProtKB-KW"/>
</dbReference>
<feature type="region of interest" description="Disordered" evidence="7">
    <location>
        <begin position="1"/>
        <end position="28"/>
    </location>
</feature>
<dbReference type="Gene3D" id="3.30.70.330">
    <property type="match status" value="1"/>
</dbReference>
<dbReference type="InterPro" id="IPR012677">
    <property type="entry name" value="Nucleotide-bd_a/b_plait_sf"/>
</dbReference>
<feature type="region of interest" description="Disordered" evidence="7">
    <location>
        <begin position="196"/>
        <end position="223"/>
    </location>
</feature>
<feature type="domain" description="RRM" evidence="8">
    <location>
        <begin position="32"/>
        <end position="106"/>
    </location>
</feature>
<evidence type="ECO:0000256" key="6">
    <source>
        <dbReference type="PROSITE-ProRule" id="PRU00176"/>
    </source>
</evidence>
<evidence type="ECO:0000256" key="1">
    <source>
        <dbReference type="ARBA" id="ARBA00004123"/>
    </source>
</evidence>
<dbReference type="InterPro" id="IPR035979">
    <property type="entry name" value="RBD_domain_sf"/>
</dbReference>
<comment type="caution">
    <text evidence="9">The sequence shown here is derived from an EMBL/GenBank/DDBJ whole genome shotgun (WGS) entry which is preliminary data.</text>
</comment>
<keyword evidence="10" id="KW-1185">Reference proteome</keyword>
<comment type="subcellular location">
    <subcellularLocation>
        <location evidence="1">Nucleus</location>
    </subcellularLocation>
</comment>
<dbReference type="SUPFAM" id="SSF54928">
    <property type="entry name" value="RNA-binding domain, RBD"/>
    <property type="match status" value="1"/>
</dbReference>
<reference evidence="9 10" key="1">
    <citation type="journal article" date="2015" name="Sci. Rep.">
        <title>Chromosome-level genome map provides insights into diverse defense mechanisms in the medicinal fungus Ganoderma sinense.</title>
        <authorList>
            <person name="Zhu Y."/>
            <person name="Xu J."/>
            <person name="Sun C."/>
            <person name="Zhou S."/>
            <person name="Xu H."/>
            <person name="Nelson D.R."/>
            <person name="Qian J."/>
            <person name="Song J."/>
            <person name="Luo H."/>
            <person name="Xiang L."/>
            <person name="Li Y."/>
            <person name="Xu Z."/>
            <person name="Ji A."/>
            <person name="Wang L."/>
            <person name="Lu S."/>
            <person name="Hayward A."/>
            <person name="Sun W."/>
            <person name="Li X."/>
            <person name="Schwartz D.C."/>
            <person name="Wang Y."/>
            <person name="Chen S."/>
        </authorList>
    </citation>
    <scope>NUCLEOTIDE SEQUENCE [LARGE SCALE GENOMIC DNA]</scope>
    <source>
        <strain evidence="9 10">ZZ0214-1</strain>
    </source>
</reference>
<evidence type="ECO:0000256" key="3">
    <source>
        <dbReference type="ARBA" id="ARBA00022737"/>
    </source>
</evidence>
<proteinExistence type="predicted"/>
<dbReference type="CDD" id="cd12339">
    <property type="entry name" value="RRM2_SRSF1_4_like"/>
    <property type="match status" value="1"/>
</dbReference>
<evidence type="ECO:0000256" key="5">
    <source>
        <dbReference type="ARBA" id="ARBA00023242"/>
    </source>
</evidence>
<evidence type="ECO:0000259" key="8">
    <source>
        <dbReference type="PROSITE" id="PS50102"/>
    </source>
</evidence>
<evidence type="ECO:0000313" key="9">
    <source>
        <dbReference type="EMBL" id="PIL37242.1"/>
    </source>
</evidence>
<dbReference type="PROSITE" id="PS50102">
    <property type="entry name" value="RRM"/>
    <property type="match status" value="1"/>
</dbReference>
<feature type="region of interest" description="Disordered" evidence="7">
    <location>
        <begin position="104"/>
        <end position="150"/>
    </location>
</feature>
<evidence type="ECO:0000256" key="4">
    <source>
        <dbReference type="ARBA" id="ARBA00022884"/>
    </source>
</evidence>
<dbReference type="Proteomes" id="UP000230002">
    <property type="component" value="Unassembled WGS sequence"/>
</dbReference>
<evidence type="ECO:0000256" key="2">
    <source>
        <dbReference type="ARBA" id="ARBA00022664"/>
    </source>
</evidence>
<accession>A0A2G8SU31</accession>
<dbReference type="GO" id="GO:0005737">
    <property type="term" value="C:cytoplasm"/>
    <property type="evidence" value="ECO:0007669"/>
    <property type="project" value="TreeGrafter"/>
</dbReference>
<organism evidence="9 10">
    <name type="scientific">Ganoderma sinense ZZ0214-1</name>
    <dbReference type="NCBI Taxonomy" id="1077348"/>
    <lineage>
        <taxon>Eukaryota</taxon>
        <taxon>Fungi</taxon>
        <taxon>Dikarya</taxon>
        <taxon>Basidiomycota</taxon>
        <taxon>Agaricomycotina</taxon>
        <taxon>Agaricomycetes</taxon>
        <taxon>Polyporales</taxon>
        <taxon>Polyporaceae</taxon>
        <taxon>Ganoderma</taxon>
    </lineage>
</organism>
<keyword evidence="5" id="KW-0539">Nucleus</keyword>
<dbReference type="InterPro" id="IPR050374">
    <property type="entry name" value="RRT5_SRSF_SR"/>
</dbReference>
<dbReference type="GO" id="GO:0005634">
    <property type="term" value="C:nucleus"/>
    <property type="evidence" value="ECO:0007669"/>
    <property type="project" value="UniProtKB-SubCell"/>
</dbReference>
<keyword evidence="2" id="KW-0507">mRNA processing</keyword>
<dbReference type="Pfam" id="PF00076">
    <property type="entry name" value="RRM_1"/>
    <property type="match status" value="1"/>
</dbReference>
<dbReference type="STRING" id="1077348.A0A2G8SU31"/>
<evidence type="ECO:0000256" key="7">
    <source>
        <dbReference type="SAM" id="MobiDB-lite"/>
    </source>
</evidence>
<dbReference type="GO" id="GO:0003729">
    <property type="term" value="F:mRNA binding"/>
    <property type="evidence" value="ECO:0007669"/>
    <property type="project" value="TreeGrafter"/>
</dbReference>
<dbReference type="SMART" id="SM00360">
    <property type="entry name" value="RRM"/>
    <property type="match status" value="1"/>
</dbReference>
<dbReference type="AlphaFoldDB" id="A0A2G8SU31"/>
<dbReference type="PANTHER" id="PTHR23003:SF62">
    <property type="entry name" value="SERINE_ARGININE (SR)-TYPE SHUTTLING MRNA BINDING PROTEIN NPL3"/>
    <property type="match status" value="1"/>
</dbReference>
<dbReference type="PANTHER" id="PTHR23003">
    <property type="entry name" value="RNA RECOGNITION MOTIF RRM DOMAIN CONTAINING PROTEIN"/>
    <property type="match status" value="1"/>
</dbReference>
<gene>
    <name evidence="9" type="ORF">GSI_00935</name>
</gene>
<dbReference type="EMBL" id="AYKW01000001">
    <property type="protein sequence ID" value="PIL37242.1"/>
    <property type="molecule type" value="Genomic_DNA"/>
</dbReference>
<dbReference type="OrthoDB" id="1099063at2759"/>
<protein>
    <recommendedName>
        <fullName evidence="8">RRM domain-containing protein</fullName>
    </recommendedName>
</protein>
<feature type="compositionally biased region" description="Basic and acidic residues" evidence="7">
    <location>
        <begin position="115"/>
        <end position="124"/>
    </location>
</feature>
<feature type="compositionally biased region" description="Polar residues" evidence="7">
    <location>
        <begin position="202"/>
        <end position="223"/>
    </location>
</feature>
<sequence>MQLARASRFHRYPEEPGSPPPQRTVDSQKRRYAVIVKGLNPRTCWQELKDFGRSIDCEVAYCDVDREHRTRGFINYFSEEDAEQAVRKLDGRELLGNVVRVQRQRPLASGSDQSHSPERARTSVETRSPSRPRQDQGMGYIPDQGEGPSYRVQSEYHSREAGGSSRHPAFSGTFYMPPYTPSMGGYPALFPDRTLPHEYAMASQQNTPSQNQGQGNSPSWHFR</sequence>
<name>A0A2G8SU31_9APHY</name>
<dbReference type="InterPro" id="IPR000504">
    <property type="entry name" value="RRM_dom"/>
</dbReference>